<proteinExistence type="predicted"/>
<evidence type="ECO:0000313" key="1">
    <source>
        <dbReference type="EMBL" id="KEY64862.1"/>
    </source>
</evidence>
<name>A0A084AHT3_STACB</name>
<keyword evidence="2" id="KW-1185">Reference proteome</keyword>
<dbReference type="EMBL" id="KL648721">
    <property type="protein sequence ID" value="KEY64862.1"/>
    <property type="molecule type" value="Genomic_DNA"/>
</dbReference>
<reference evidence="1 2" key="1">
    <citation type="journal article" date="2014" name="BMC Genomics">
        <title>Comparative genome sequencing reveals chemotype-specific gene clusters in the toxigenic black mold Stachybotrys.</title>
        <authorList>
            <person name="Semeiks J."/>
            <person name="Borek D."/>
            <person name="Otwinowski Z."/>
            <person name="Grishin N.V."/>
        </authorList>
    </citation>
    <scope>NUCLEOTIDE SEQUENCE [LARGE SCALE GENOMIC DNA]</scope>
    <source>
        <strain evidence="2">CBS 109288 / IBT 7711</strain>
    </source>
</reference>
<evidence type="ECO:0000313" key="2">
    <source>
        <dbReference type="Proteomes" id="UP000028045"/>
    </source>
</evidence>
<dbReference type="OrthoDB" id="10501582at2759"/>
<accession>A0A084AHT3</accession>
<gene>
    <name evidence="1" type="ORF">S7711_10781</name>
</gene>
<dbReference type="Proteomes" id="UP000028045">
    <property type="component" value="Unassembled WGS sequence"/>
</dbReference>
<dbReference type="AlphaFoldDB" id="A0A084AHT3"/>
<protein>
    <submittedName>
        <fullName evidence="1">Uncharacterized protein</fullName>
    </submittedName>
</protein>
<sequence length="305" mass="32663">MAAWKKTLSSLAFKKLRFAQHAKRRQMLRAVEQLRNIEMSNEGGRITTVAADPQLPVIPVTTAATVYGNVTQQPYNGQLQDSQNSFGYVPTSFQYPPSHSTSITKTRAVGETDSDMLDNTVNLTQGATSLTSKAADEAEIYALPTQYTITVERPSIHEADALLSSSPYFLRAATLGSNTADGAAVYPPPAPHGSMTERILGYDTIPFLNPDPGVLRAATLGSNTADGTGVYPSLSRHGTMVEVISGYDTAPFPTPGVDFLRAATLGSHTADGVTAYFSLDQRACVEEASLSQDDLFFGQYGAPTK</sequence>
<dbReference type="HOGENOM" id="CLU_912682_0_0_1"/>
<organism evidence="1 2">
    <name type="scientific">Stachybotrys chartarum (strain CBS 109288 / IBT 7711)</name>
    <name type="common">Toxic black mold</name>
    <name type="synonym">Stilbospora chartarum</name>
    <dbReference type="NCBI Taxonomy" id="1280523"/>
    <lineage>
        <taxon>Eukaryota</taxon>
        <taxon>Fungi</taxon>
        <taxon>Dikarya</taxon>
        <taxon>Ascomycota</taxon>
        <taxon>Pezizomycotina</taxon>
        <taxon>Sordariomycetes</taxon>
        <taxon>Hypocreomycetidae</taxon>
        <taxon>Hypocreales</taxon>
        <taxon>Stachybotryaceae</taxon>
        <taxon>Stachybotrys</taxon>
    </lineage>
</organism>